<evidence type="ECO:0000313" key="4">
    <source>
        <dbReference type="EMBL" id="TMV11326.1"/>
    </source>
</evidence>
<dbReference type="InterPro" id="IPR036390">
    <property type="entry name" value="WH_DNA-bd_sf"/>
</dbReference>
<dbReference type="InterPro" id="IPR013225">
    <property type="entry name" value="PaaX_C"/>
</dbReference>
<dbReference type="SUPFAM" id="SSF46785">
    <property type="entry name" value="Winged helix' DNA-binding domain"/>
    <property type="match status" value="1"/>
</dbReference>
<accession>A0ABY2X772</accession>
<dbReference type="InterPro" id="IPR012906">
    <property type="entry name" value="PaaX-like_N"/>
</dbReference>
<evidence type="ECO:0000259" key="2">
    <source>
        <dbReference type="Pfam" id="PF07848"/>
    </source>
</evidence>
<dbReference type="InterPro" id="IPR036388">
    <property type="entry name" value="WH-like_DNA-bd_sf"/>
</dbReference>
<feature type="domain" description="Transcriptional repressor PaaX-like C-terminal" evidence="3">
    <location>
        <begin position="167"/>
        <end position="247"/>
    </location>
</feature>
<dbReference type="Pfam" id="PF07848">
    <property type="entry name" value="PaaX"/>
    <property type="match status" value="1"/>
</dbReference>
<evidence type="ECO:0000256" key="1">
    <source>
        <dbReference type="SAM" id="MobiDB-lite"/>
    </source>
</evidence>
<dbReference type="Pfam" id="PF08223">
    <property type="entry name" value="PaaX_C"/>
    <property type="match status" value="1"/>
</dbReference>
<organism evidence="4 5">
    <name type="scientific">Arenibacterium halophilum</name>
    <dbReference type="NCBI Taxonomy" id="2583821"/>
    <lineage>
        <taxon>Bacteria</taxon>
        <taxon>Pseudomonadati</taxon>
        <taxon>Pseudomonadota</taxon>
        <taxon>Alphaproteobacteria</taxon>
        <taxon>Rhodobacterales</taxon>
        <taxon>Paracoccaceae</taxon>
        <taxon>Arenibacterium</taxon>
    </lineage>
</organism>
<reference evidence="4 5" key="1">
    <citation type="submission" date="2019-05" db="EMBL/GenBank/DDBJ databases">
        <title>Marivita sp. nov. isolated from sea sediment.</title>
        <authorList>
            <person name="Kim W."/>
        </authorList>
    </citation>
    <scope>NUCLEOTIDE SEQUENCE [LARGE SCALE GENOMIC DNA]</scope>
    <source>
        <strain evidence="4 5">CAU 1492</strain>
    </source>
</reference>
<dbReference type="Gene3D" id="1.20.58.1460">
    <property type="match status" value="1"/>
</dbReference>
<protein>
    <submittedName>
        <fullName evidence="4">Phenylacetic acid degradation protein</fullName>
    </submittedName>
</protein>
<dbReference type="PANTHER" id="PTHR30319">
    <property type="entry name" value="PHENYLACETIC ACID REGULATOR-RELATED TRANSCRIPTIONAL REPRESSOR"/>
    <property type="match status" value="1"/>
</dbReference>
<feature type="region of interest" description="Disordered" evidence="1">
    <location>
        <begin position="249"/>
        <end position="273"/>
    </location>
</feature>
<feature type="domain" description="Transcriptional repressor PaaX-like N-terminal" evidence="2">
    <location>
        <begin position="28"/>
        <end position="93"/>
    </location>
</feature>
<dbReference type="PIRSF" id="PIRSF020623">
    <property type="entry name" value="PaaX"/>
    <property type="match status" value="1"/>
</dbReference>
<dbReference type="InterPro" id="IPR011965">
    <property type="entry name" value="PaaX_trns_reg"/>
</dbReference>
<keyword evidence="5" id="KW-1185">Reference proteome</keyword>
<proteinExistence type="predicted"/>
<gene>
    <name evidence="4" type="ORF">FGK64_13620</name>
</gene>
<sequence>MGQPAGMSDPIAPLVTALHGEGRLRLWSLVITAFGDLVQHRGGEISTARLKLLMGRIGVEQGTLRTALSRLGQDGWVSSTRQGRLSLYRLTPEGLEKFGPATTRIYAPPRAGAVDLWRLSVVPQLGGAAQIALTPADGPAPEAALSVVGALESLTPEWRAGLISEAHHAALLALERDLDSLARAPEPDPLGAAAARMLLIHRWRRIVLRYPEYPPEILPQGTPLPDARARVAQAYARLAAPAEAWLDSSADGLPAMPGPSGDVAQRFRSTDGA</sequence>
<evidence type="ECO:0000259" key="3">
    <source>
        <dbReference type="Pfam" id="PF08223"/>
    </source>
</evidence>
<dbReference type="Proteomes" id="UP001191082">
    <property type="component" value="Unassembled WGS sequence"/>
</dbReference>
<dbReference type="EMBL" id="VCPC01000003">
    <property type="protein sequence ID" value="TMV11326.1"/>
    <property type="molecule type" value="Genomic_DNA"/>
</dbReference>
<name>A0ABY2X772_9RHOB</name>
<dbReference type="Gene3D" id="1.10.10.10">
    <property type="entry name" value="Winged helix-like DNA-binding domain superfamily/Winged helix DNA-binding domain"/>
    <property type="match status" value="1"/>
</dbReference>
<dbReference type="PANTHER" id="PTHR30319:SF1">
    <property type="entry name" value="TRANSCRIPTIONAL REPRESSOR PAAX"/>
    <property type="match status" value="1"/>
</dbReference>
<comment type="caution">
    <text evidence="4">The sequence shown here is derived from an EMBL/GenBank/DDBJ whole genome shotgun (WGS) entry which is preliminary data.</text>
</comment>
<evidence type="ECO:0000313" key="5">
    <source>
        <dbReference type="Proteomes" id="UP001191082"/>
    </source>
</evidence>